<evidence type="ECO:0000313" key="1">
    <source>
        <dbReference type="EMBL" id="SHM63175.1"/>
    </source>
</evidence>
<evidence type="ECO:0000313" key="2">
    <source>
        <dbReference type="Proteomes" id="UP000184513"/>
    </source>
</evidence>
<evidence type="ECO:0008006" key="3">
    <source>
        <dbReference type="Google" id="ProtNLM"/>
    </source>
</evidence>
<proteinExistence type="predicted"/>
<dbReference type="Pfam" id="PF13970">
    <property type="entry name" value="DUF4221"/>
    <property type="match status" value="1"/>
</dbReference>
<dbReference type="RefSeq" id="WP_073092799.1">
    <property type="nucleotide sequence ID" value="NZ_FRCY01000002.1"/>
</dbReference>
<dbReference type="EMBL" id="FRCY01000002">
    <property type="protein sequence ID" value="SHM63175.1"/>
    <property type="molecule type" value="Genomic_DNA"/>
</dbReference>
<keyword evidence="2" id="KW-1185">Reference proteome</keyword>
<name>A0A1M7KDS1_9BACT</name>
<protein>
    <recommendedName>
        <fullName evidence="3">DUF4221 domain-containing protein</fullName>
    </recommendedName>
</protein>
<dbReference type="Proteomes" id="UP000184513">
    <property type="component" value="Unassembled WGS sequence"/>
</dbReference>
<accession>A0A1M7KDS1</accession>
<organism evidence="1 2">
    <name type="scientific">Cyclobacterium lianum</name>
    <dbReference type="NCBI Taxonomy" id="388280"/>
    <lineage>
        <taxon>Bacteria</taxon>
        <taxon>Pseudomonadati</taxon>
        <taxon>Bacteroidota</taxon>
        <taxon>Cytophagia</taxon>
        <taxon>Cytophagales</taxon>
        <taxon>Cyclobacteriaceae</taxon>
        <taxon>Cyclobacterium</taxon>
    </lineage>
</organism>
<gene>
    <name evidence="1" type="ORF">SAMN04488057_102398</name>
</gene>
<reference evidence="1 2" key="1">
    <citation type="submission" date="2016-11" db="EMBL/GenBank/DDBJ databases">
        <authorList>
            <person name="Jaros S."/>
            <person name="Januszkiewicz K."/>
            <person name="Wedrychowicz H."/>
        </authorList>
    </citation>
    <scope>NUCLEOTIDE SEQUENCE [LARGE SCALE GENOMIC DNA]</scope>
    <source>
        <strain evidence="1 2">CGMCC 1.6102</strain>
    </source>
</reference>
<dbReference type="InterPro" id="IPR025316">
    <property type="entry name" value="DUF4221"/>
</dbReference>
<dbReference type="PROSITE" id="PS51257">
    <property type="entry name" value="PROKAR_LIPOPROTEIN"/>
    <property type="match status" value="1"/>
</dbReference>
<dbReference type="OrthoDB" id="833511at2"/>
<dbReference type="AlphaFoldDB" id="A0A1M7KDS1"/>
<sequence length="383" mass="43701">MSKFGFLILLLLIVGCGSPDKENLGQEMQLTFSVDTVLVDPAEEILFLNRWLSQSFLSPDRTYLYNFNAQDYSLEKIDLNQLRLMEKFFFEKEGPNGIGERISTVFQVNSDSLYFGGYNGIGGIYTWEGNKVMDLPLNEWGDSTAQLSSKEQLGGIKGFPNGEMIFYGMVTIFDRDETELATIDVNNADFNRIPLPLMDRTKPFRVTFTDGPAKSSIGPVSYLVTEGKKVILSTAVSNDLYVLDEVGDSLHHFSFDSQIMPIEKEGKYRNEVSSEEEMYAIYRAINEEINYFAPIWDPEKERFYRFSYIGENDSDSEKPIFDVSPDRSIVYLTIYDKNLVQIGESLVPALDRAPARHFAKDGKIWIFENIEDELGFLRLSIDL</sequence>